<dbReference type="EMBL" id="BJUZ01000004">
    <property type="protein sequence ID" value="GEK94614.1"/>
    <property type="molecule type" value="Genomic_DNA"/>
</dbReference>
<keyword evidence="2 8" id="KW-0808">Transferase</keyword>
<evidence type="ECO:0000256" key="4">
    <source>
        <dbReference type="ARBA" id="ARBA00022723"/>
    </source>
</evidence>
<dbReference type="GO" id="GO:0000287">
    <property type="term" value="F:magnesium ion binding"/>
    <property type="evidence" value="ECO:0007669"/>
    <property type="project" value="UniProtKB-UniRule"/>
</dbReference>
<dbReference type="NCBIfam" id="NF000658">
    <property type="entry name" value="PRK00029.1"/>
    <property type="match status" value="1"/>
</dbReference>
<dbReference type="InterPro" id="IPR003846">
    <property type="entry name" value="SelO"/>
</dbReference>
<comment type="function">
    <text evidence="8">Nucleotidyltransferase involved in the post-translational modification of proteins. It can catalyze the addition of adenosine monophosphate (AMP) or uridine monophosphate (UMP) to a protein, resulting in modifications known as AMPylation and UMPylation.</text>
</comment>
<keyword evidence="8" id="KW-0464">Manganese</keyword>
<keyword evidence="4 8" id="KW-0479">Metal-binding</keyword>
<dbReference type="Proteomes" id="UP000321230">
    <property type="component" value="Unassembled WGS sequence"/>
</dbReference>
<dbReference type="EC" id="2.7.7.-" evidence="8"/>
<feature type="binding site" evidence="8">
    <location>
        <position position="84"/>
    </location>
    <ligand>
        <name>ATP</name>
        <dbReference type="ChEBI" id="CHEBI:30616"/>
    </ligand>
</feature>
<evidence type="ECO:0000313" key="10">
    <source>
        <dbReference type="Proteomes" id="UP000321230"/>
    </source>
</evidence>
<dbReference type="AlphaFoldDB" id="A0A511B2H1"/>
<dbReference type="GO" id="GO:0070733">
    <property type="term" value="F:AMPylase activity"/>
    <property type="evidence" value="ECO:0007669"/>
    <property type="project" value="UniProtKB-EC"/>
</dbReference>
<dbReference type="OrthoDB" id="9776281at2"/>
<feature type="binding site" evidence="8">
    <location>
        <position position="170"/>
    </location>
    <ligand>
        <name>ATP</name>
        <dbReference type="ChEBI" id="CHEBI:30616"/>
    </ligand>
</feature>
<feature type="binding site" evidence="8">
    <location>
        <position position="107"/>
    </location>
    <ligand>
        <name>ATP</name>
        <dbReference type="ChEBI" id="CHEBI:30616"/>
    </ligand>
</feature>
<comment type="catalytic activity">
    <reaction evidence="8">
        <text>L-tyrosyl-[protein] + UTP = O-(5'-uridylyl)-L-tyrosyl-[protein] + diphosphate</text>
        <dbReference type="Rhea" id="RHEA:83887"/>
        <dbReference type="Rhea" id="RHEA-COMP:10136"/>
        <dbReference type="Rhea" id="RHEA-COMP:20238"/>
        <dbReference type="ChEBI" id="CHEBI:33019"/>
        <dbReference type="ChEBI" id="CHEBI:46398"/>
        <dbReference type="ChEBI" id="CHEBI:46858"/>
        <dbReference type="ChEBI" id="CHEBI:90602"/>
    </reaction>
</comment>
<feature type="binding site" evidence="8">
    <location>
        <position position="177"/>
    </location>
    <ligand>
        <name>ATP</name>
        <dbReference type="ChEBI" id="CHEBI:30616"/>
    </ligand>
</feature>
<evidence type="ECO:0000256" key="1">
    <source>
        <dbReference type="ARBA" id="ARBA00009747"/>
    </source>
</evidence>
<evidence type="ECO:0000256" key="8">
    <source>
        <dbReference type="HAMAP-Rule" id="MF_00692"/>
    </source>
</evidence>
<comment type="catalytic activity">
    <reaction evidence="8">
        <text>L-tyrosyl-[protein] + ATP = O-(5'-adenylyl)-L-tyrosyl-[protein] + diphosphate</text>
        <dbReference type="Rhea" id="RHEA:54288"/>
        <dbReference type="Rhea" id="RHEA-COMP:10136"/>
        <dbReference type="Rhea" id="RHEA-COMP:13846"/>
        <dbReference type="ChEBI" id="CHEBI:30616"/>
        <dbReference type="ChEBI" id="CHEBI:33019"/>
        <dbReference type="ChEBI" id="CHEBI:46858"/>
        <dbReference type="ChEBI" id="CHEBI:83624"/>
        <dbReference type="EC" id="2.7.7.108"/>
    </reaction>
</comment>
<comment type="catalytic activity">
    <reaction evidence="8">
        <text>L-seryl-[protein] + UTP = O-(5'-uridylyl)-L-seryl-[protein] + diphosphate</text>
        <dbReference type="Rhea" id="RHEA:64604"/>
        <dbReference type="Rhea" id="RHEA-COMP:9863"/>
        <dbReference type="Rhea" id="RHEA-COMP:16635"/>
        <dbReference type="ChEBI" id="CHEBI:29999"/>
        <dbReference type="ChEBI" id="CHEBI:33019"/>
        <dbReference type="ChEBI" id="CHEBI:46398"/>
        <dbReference type="ChEBI" id="CHEBI:156051"/>
    </reaction>
</comment>
<dbReference type="Pfam" id="PF02696">
    <property type="entry name" value="SelO"/>
    <property type="match status" value="1"/>
</dbReference>
<evidence type="ECO:0000256" key="3">
    <source>
        <dbReference type="ARBA" id="ARBA00022695"/>
    </source>
</evidence>
<feature type="binding site" evidence="8">
    <location>
        <position position="256"/>
    </location>
    <ligand>
        <name>ATP</name>
        <dbReference type="ChEBI" id="CHEBI:30616"/>
    </ligand>
</feature>
<feature type="binding site" evidence="8">
    <location>
        <position position="119"/>
    </location>
    <ligand>
        <name>ATP</name>
        <dbReference type="ChEBI" id="CHEBI:30616"/>
    </ligand>
</feature>
<keyword evidence="6 8" id="KW-0067">ATP-binding</keyword>
<feature type="binding site" evidence="8">
    <location>
        <position position="86"/>
    </location>
    <ligand>
        <name>ATP</name>
        <dbReference type="ChEBI" id="CHEBI:30616"/>
    </ligand>
</feature>
<reference evidence="9 10" key="1">
    <citation type="submission" date="2019-07" db="EMBL/GenBank/DDBJ databases">
        <title>Whole genome shotgun sequence of Gluconobacter wancherniae NBRC 103581.</title>
        <authorList>
            <person name="Hosoyama A."/>
            <person name="Uohara A."/>
            <person name="Ohji S."/>
            <person name="Ichikawa N."/>
        </authorList>
    </citation>
    <scope>NUCLEOTIDE SEQUENCE [LARGE SCALE GENOMIC DNA]</scope>
    <source>
        <strain evidence="9 10">NBRC 103581</strain>
    </source>
</reference>
<keyword evidence="5 8" id="KW-0547">Nucleotide-binding</keyword>
<comment type="caution">
    <text evidence="9">The sequence shown here is derived from an EMBL/GenBank/DDBJ whole genome shotgun (WGS) entry which is preliminary data.</text>
</comment>
<proteinExistence type="inferred from homology"/>
<comment type="catalytic activity">
    <reaction evidence="8">
        <text>L-threonyl-[protein] + ATP = 3-O-(5'-adenylyl)-L-threonyl-[protein] + diphosphate</text>
        <dbReference type="Rhea" id="RHEA:54292"/>
        <dbReference type="Rhea" id="RHEA-COMP:11060"/>
        <dbReference type="Rhea" id="RHEA-COMP:13847"/>
        <dbReference type="ChEBI" id="CHEBI:30013"/>
        <dbReference type="ChEBI" id="CHEBI:30616"/>
        <dbReference type="ChEBI" id="CHEBI:33019"/>
        <dbReference type="ChEBI" id="CHEBI:138113"/>
        <dbReference type="EC" id="2.7.7.108"/>
    </reaction>
</comment>
<dbReference type="PANTHER" id="PTHR32057">
    <property type="entry name" value="PROTEIN ADENYLYLTRANSFERASE SELO, MITOCHONDRIAL"/>
    <property type="match status" value="1"/>
</dbReference>
<evidence type="ECO:0000256" key="7">
    <source>
        <dbReference type="ARBA" id="ARBA00022842"/>
    </source>
</evidence>
<dbReference type="GO" id="GO:0030145">
    <property type="term" value="F:manganese ion binding"/>
    <property type="evidence" value="ECO:0007669"/>
    <property type="project" value="UniProtKB-UniRule"/>
</dbReference>
<protein>
    <recommendedName>
        <fullName evidence="8">Protein nucleotidyltransferase YdiU</fullName>
        <ecNumber evidence="8">2.7.7.-</ecNumber>
    </recommendedName>
    <alternativeName>
        <fullName evidence="8">Protein adenylyltransferase YdiU</fullName>
        <ecNumber evidence="8">2.7.7.108</ecNumber>
    </alternativeName>
    <alternativeName>
        <fullName evidence="8">Protein uridylyltransferase YdiU</fullName>
        <ecNumber evidence="8">2.7.7.-</ecNumber>
    </alternativeName>
</protein>
<name>A0A511B2H1_9PROT</name>
<organism evidence="9 10">
    <name type="scientific">Gluconobacter wancherniae NBRC 103581</name>
    <dbReference type="NCBI Taxonomy" id="656744"/>
    <lineage>
        <taxon>Bacteria</taxon>
        <taxon>Pseudomonadati</taxon>
        <taxon>Pseudomonadota</taxon>
        <taxon>Alphaproteobacteria</taxon>
        <taxon>Acetobacterales</taxon>
        <taxon>Acetobacteraceae</taxon>
        <taxon>Gluconobacter</taxon>
    </lineage>
</organism>
<evidence type="ECO:0000256" key="6">
    <source>
        <dbReference type="ARBA" id="ARBA00022840"/>
    </source>
</evidence>
<evidence type="ECO:0000256" key="5">
    <source>
        <dbReference type="ARBA" id="ARBA00022741"/>
    </source>
</evidence>
<keyword evidence="3 8" id="KW-0548">Nucleotidyltransferase</keyword>
<accession>A0A511B2H1</accession>
<keyword evidence="7 8" id="KW-0460">Magnesium</keyword>
<sequence>MLTPGHYTTLPENFFARLSPRPVRKAELIRLNKPLAADLGLESDWLSSDAGIAFLTTGARPDGLGPVAMAYAGHQFGHFVPSLGDGRAMLIGEARDHEGILRDIHLKGSGPTPFSRRGDGRAALGPVLREYVISEAMHALNIPTTRALAALTTGETVMRETPMPGGIIARVAQSHVRVGTFQYFAAQGDQDAVRILADHVIERLYPELSGAQNSYLALLEAIITRQAELVAKWMLVGFVHGVMNTDNMAISGETIDFGPCAFLDEYDPGKVFSFIDENGRYAYGKQPDMALWNLGRLAEALLPLLDQDREQAIALARTALMSFDDSFGAAYLDGWRRKLGFFTSEEQDAPLIGRLLTVMHQSGSDFTLTFRRLSDITCADDDTPFVELFSDADDIRSWLKDWQERTGREQQTDSERRKAMHAANPRIIPRNHQVEAVIQAALKGDFNPFHMLVEALADPFSNRDDGLDTPPSMQERIQNTFCGT</sequence>
<comment type="cofactor">
    <cofactor evidence="8">
        <name>Mg(2+)</name>
        <dbReference type="ChEBI" id="CHEBI:18420"/>
    </cofactor>
    <cofactor evidence="8">
        <name>Mn(2+)</name>
        <dbReference type="ChEBI" id="CHEBI:29035"/>
    </cofactor>
</comment>
<feature type="binding site" evidence="8">
    <location>
        <position position="256"/>
    </location>
    <ligand>
        <name>Mg(2+)</name>
        <dbReference type="ChEBI" id="CHEBI:18420"/>
    </ligand>
</feature>
<feature type="active site" description="Proton acceptor" evidence="8">
    <location>
        <position position="246"/>
    </location>
</feature>
<feature type="binding site" evidence="8">
    <location>
        <position position="247"/>
    </location>
    <ligand>
        <name>Mg(2+)</name>
        <dbReference type="ChEBI" id="CHEBI:18420"/>
    </ligand>
</feature>
<dbReference type="RefSeq" id="WP_146798319.1">
    <property type="nucleotide sequence ID" value="NZ_BARC01000001.1"/>
</dbReference>
<comment type="similarity">
    <text evidence="1 8">Belongs to the SELO family.</text>
</comment>
<evidence type="ECO:0000313" key="9">
    <source>
        <dbReference type="EMBL" id="GEK94614.1"/>
    </source>
</evidence>
<comment type="catalytic activity">
    <reaction evidence="8">
        <text>L-seryl-[protein] + ATP = 3-O-(5'-adenylyl)-L-seryl-[protein] + diphosphate</text>
        <dbReference type="Rhea" id="RHEA:58120"/>
        <dbReference type="Rhea" id="RHEA-COMP:9863"/>
        <dbReference type="Rhea" id="RHEA-COMP:15073"/>
        <dbReference type="ChEBI" id="CHEBI:29999"/>
        <dbReference type="ChEBI" id="CHEBI:30616"/>
        <dbReference type="ChEBI" id="CHEBI:33019"/>
        <dbReference type="ChEBI" id="CHEBI:142516"/>
        <dbReference type="EC" id="2.7.7.108"/>
    </reaction>
</comment>
<dbReference type="EC" id="2.7.7.108" evidence="8"/>
<feature type="binding site" evidence="8">
    <location>
        <position position="87"/>
    </location>
    <ligand>
        <name>ATP</name>
        <dbReference type="ChEBI" id="CHEBI:30616"/>
    </ligand>
</feature>
<gene>
    <name evidence="8" type="primary">ydiU</name>
    <name evidence="8" type="synonym">selO</name>
    <name evidence="9" type="ORF">GWA01_23840</name>
</gene>
<dbReference type="GO" id="GO:0005524">
    <property type="term" value="F:ATP binding"/>
    <property type="evidence" value="ECO:0007669"/>
    <property type="project" value="UniProtKB-UniRule"/>
</dbReference>
<evidence type="ECO:0000256" key="2">
    <source>
        <dbReference type="ARBA" id="ARBA00022679"/>
    </source>
</evidence>
<keyword evidence="10" id="KW-1185">Reference proteome</keyword>
<comment type="catalytic activity">
    <reaction evidence="8">
        <text>L-histidyl-[protein] + UTP = N(tele)-(5'-uridylyl)-L-histidyl-[protein] + diphosphate</text>
        <dbReference type="Rhea" id="RHEA:83891"/>
        <dbReference type="Rhea" id="RHEA-COMP:9745"/>
        <dbReference type="Rhea" id="RHEA-COMP:20239"/>
        <dbReference type="ChEBI" id="CHEBI:29979"/>
        <dbReference type="ChEBI" id="CHEBI:33019"/>
        <dbReference type="ChEBI" id="CHEBI:46398"/>
        <dbReference type="ChEBI" id="CHEBI:233474"/>
    </reaction>
</comment>
<dbReference type="HAMAP" id="MF_00692">
    <property type="entry name" value="SelO"/>
    <property type="match status" value="1"/>
</dbReference>
<feature type="binding site" evidence="8">
    <location>
        <position position="120"/>
    </location>
    <ligand>
        <name>ATP</name>
        <dbReference type="ChEBI" id="CHEBI:30616"/>
    </ligand>
</feature>
<dbReference type="PANTHER" id="PTHR32057:SF14">
    <property type="entry name" value="PROTEIN ADENYLYLTRANSFERASE SELO, MITOCHONDRIAL"/>
    <property type="match status" value="1"/>
</dbReference>